<gene>
    <name evidence="3" type="ORF">ABL_10140</name>
</gene>
<dbReference type="Pfam" id="PF02817">
    <property type="entry name" value="E3_binding"/>
    <property type="match status" value="1"/>
</dbReference>
<dbReference type="VEuPathDB" id="FungiDB:ASPNIDRAFT2_1145031"/>
<dbReference type="OrthoDB" id="202158at2759"/>
<feature type="domain" description="Peripheral subunit-binding (PSBD)" evidence="2">
    <location>
        <begin position="149"/>
        <end position="189"/>
    </location>
</feature>
<comment type="similarity">
    <text evidence="1">Belongs to the 2-oxoacid dehydrogenase family.</text>
</comment>
<accession>A0A100IUG0</accession>
<proteinExistence type="inferred from homology"/>
<dbReference type="VEuPathDB" id="FungiDB:M747DRAFT_329360"/>
<dbReference type="SUPFAM" id="SSF47005">
    <property type="entry name" value="Peripheral subunit-binding domain of 2-oxo acid dehydrogenase complex"/>
    <property type="match status" value="1"/>
</dbReference>
<dbReference type="VEuPathDB" id="FungiDB:An02g11910"/>
<evidence type="ECO:0000256" key="1">
    <source>
        <dbReference type="ARBA" id="ARBA00007317"/>
    </source>
</evidence>
<name>A0A100IUG0_ASPNG</name>
<dbReference type="InterPro" id="IPR004167">
    <property type="entry name" value="PSBD"/>
</dbReference>
<dbReference type="PANTHER" id="PTHR23151">
    <property type="entry name" value="DIHYDROLIPOAMIDE ACETYL/SUCCINYL-TRANSFERASE-RELATED"/>
    <property type="match status" value="1"/>
</dbReference>
<dbReference type="GO" id="GO:0045254">
    <property type="term" value="C:pyruvate dehydrogenase complex"/>
    <property type="evidence" value="ECO:0007669"/>
    <property type="project" value="InterPro"/>
</dbReference>
<dbReference type="OMA" id="DGIMMKI"/>
<dbReference type="GO" id="GO:0004742">
    <property type="term" value="F:dihydrolipoyllysine-residue acetyltransferase activity"/>
    <property type="evidence" value="ECO:0007669"/>
    <property type="project" value="TreeGrafter"/>
</dbReference>
<evidence type="ECO:0000259" key="2">
    <source>
        <dbReference type="PROSITE" id="PS51826"/>
    </source>
</evidence>
<dbReference type="AlphaFoldDB" id="A0A100IUG0"/>
<dbReference type="GO" id="GO:0006086">
    <property type="term" value="P:pyruvate decarboxylation to acetyl-CoA"/>
    <property type="evidence" value="ECO:0007669"/>
    <property type="project" value="InterPro"/>
</dbReference>
<comment type="caution">
    <text evidence="3">The sequence shown here is derived from an EMBL/GenBank/DDBJ whole genome shotgun (WGS) entry which is preliminary data.</text>
</comment>
<dbReference type="InterPro" id="IPR045257">
    <property type="entry name" value="E2/Pdx1"/>
</dbReference>
<evidence type="ECO:0000313" key="3">
    <source>
        <dbReference type="EMBL" id="GAQ47479.1"/>
    </source>
</evidence>
<protein>
    <submittedName>
        <fullName evidence="3">Pyruvate dehydrogenase complex component Pdx1</fullName>
    </submittedName>
</protein>
<evidence type="ECO:0000313" key="4">
    <source>
        <dbReference type="Proteomes" id="UP000068243"/>
    </source>
</evidence>
<sequence>MFPSGPPVKLPTIITSTFSELTLPIATQFSGLERPATLSSQIATILRLSRDHCAFSAAPLAWWWVPIRSQQISAHSKLQRSRPDDSHTPRKRHSLVLYKHQKPRASNMASTFSVCRLPVALARRQSRVLSTSKRLSSTSAPQFQNPAYPLYPSVTQLLHEKGIPESEVSKIPASGPKGRLLKGDVLAYLGAIPASYPSEQAARIDKLAHLDLSNIKIAAPVKPAEPAPAVEEKPVARPPPTTSVAVSISLAAVLSVQKKIQESLGTTVPLSTFLARATDLANDDLPRSSLERPSADELFDELLGAQPIKFSRGEYIPELNAEEARPVQKKQKVEDDLIDFLAGKVSKKAVATAKSVVEPAANVFSLTVPVEEEKRAKVFLDRVKTLLTVEPGRLVL</sequence>
<dbReference type="Proteomes" id="UP000068243">
    <property type="component" value="Unassembled WGS sequence"/>
</dbReference>
<dbReference type="Gene3D" id="4.10.320.10">
    <property type="entry name" value="E3-binding domain"/>
    <property type="match status" value="1"/>
</dbReference>
<dbReference type="InterPro" id="IPR036625">
    <property type="entry name" value="E3-bd_dom_sf"/>
</dbReference>
<dbReference type="PROSITE" id="PS51826">
    <property type="entry name" value="PSBD"/>
    <property type="match status" value="1"/>
</dbReference>
<dbReference type="VEuPathDB" id="FungiDB:ATCC64974_53240"/>
<dbReference type="EMBL" id="BCMY01000030">
    <property type="protein sequence ID" value="GAQ47479.1"/>
    <property type="molecule type" value="Genomic_DNA"/>
</dbReference>
<organism evidence="3 4">
    <name type="scientific">Aspergillus niger</name>
    <dbReference type="NCBI Taxonomy" id="5061"/>
    <lineage>
        <taxon>Eukaryota</taxon>
        <taxon>Fungi</taxon>
        <taxon>Dikarya</taxon>
        <taxon>Ascomycota</taxon>
        <taxon>Pezizomycotina</taxon>
        <taxon>Eurotiomycetes</taxon>
        <taxon>Eurotiomycetidae</taxon>
        <taxon>Eurotiales</taxon>
        <taxon>Aspergillaceae</taxon>
        <taxon>Aspergillus</taxon>
        <taxon>Aspergillus subgen. Circumdati</taxon>
    </lineage>
</organism>
<keyword evidence="3" id="KW-0670">Pyruvate</keyword>
<reference evidence="4" key="1">
    <citation type="journal article" date="2016" name="Genome Announc.">
        <title>Draft genome sequence of Aspergillus niger strain An76.</title>
        <authorList>
            <person name="Gong W."/>
            <person name="Cheng Z."/>
            <person name="Zhang H."/>
            <person name="Liu L."/>
            <person name="Gao P."/>
            <person name="Wang L."/>
        </authorList>
    </citation>
    <scope>NUCLEOTIDE SEQUENCE [LARGE SCALE GENOMIC DNA]</scope>
    <source>
        <strain evidence="4">An76</strain>
    </source>
</reference>
<dbReference type="PANTHER" id="PTHR23151:SF82">
    <property type="entry name" value="PYRUVATE DEHYDROGENASE COMPLEX PROTEIN X COMPONENT, MITOCHONDRIAL"/>
    <property type="match status" value="1"/>
</dbReference>
<dbReference type="PaxDb" id="5061-CADANGAP00002641"/>